<dbReference type="GO" id="GO:0003677">
    <property type="term" value="F:DNA binding"/>
    <property type="evidence" value="ECO:0007669"/>
    <property type="project" value="UniProtKB-KW"/>
</dbReference>
<dbReference type="PANTHER" id="PTHR46558">
    <property type="entry name" value="TRACRIPTIONAL REGULATORY PROTEIN-RELATED-RELATED"/>
    <property type="match status" value="1"/>
</dbReference>
<dbReference type="Proteomes" id="UP000184080">
    <property type="component" value="Unassembled WGS sequence"/>
</dbReference>
<dbReference type="AlphaFoldDB" id="A0A1M6I385"/>
<dbReference type="PROSITE" id="PS50943">
    <property type="entry name" value="HTH_CROC1"/>
    <property type="match status" value="1"/>
</dbReference>
<evidence type="ECO:0000256" key="1">
    <source>
        <dbReference type="ARBA" id="ARBA00023125"/>
    </source>
</evidence>
<organism evidence="4 5">
    <name type="scientific">Clostridium amylolyticum</name>
    <dbReference type="NCBI Taxonomy" id="1121298"/>
    <lineage>
        <taxon>Bacteria</taxon>
        <taxon>Bacillati</taxon>
        <taxon>Bacillota</taxon>
        <taxon>Clostridia</taxon>
        <taxon>Eubacteriales</taxon>
        <taxon>Clostridiaceae</taxon>
        <taxon>Clostridium</taxon>
    </lineage>
</organism>
<dbReference type="SUPFAM" id="SSF47413">
    <property type="entry name" value="lambda repressor-like DNA-binding domains"/>
    <property type="match status" value="1"/>
</dbReference>
<proteinExistence type="predicted"/>
<dbReference type="Pfam" id="PF01381">
    <property type="entry name" value="HTH_3"/>
    <property type="match status" value="1"/>
</dbReference>
<keyword evidence="2" id="KW-1133">Transmembrane helix</keyword>
<dbReference type="InterPro" id="IPR001387">
    <property type="entry name" value="Cro/C1-type_HTH"/>
</dbReference>
<dbReference type="SMART" id="SM00530">
    <property type="entry name" value="HTH_XRE"/>
    <property type="match status" value="1"/>
</dbReference>
<keyword evidence="2" id="KW-0472">Membrane</keyword>
<dbReference type="STRING" id="1121298.SAMN05444401_2618"/>
<dbReference type="OrthoDB" id="9801008at2"/>
<accession>A0A1M6I385</accession>
<dbReference type="InterPro" id="IPR010982">
    <property type="entry name" value="Lambda_DNA-bd_dom_sf"/>
</dbReference>
<dbReference type="EMBL" id="FQZO01000004">
    <property type="protein sequence ID" value="SHJ28937.1"/>
    <property type="molecule type" value="Genomic_DNA"/>
</dbReference>
<protein>
    <submittedName>
        <fullName evidence="4">Helix-turn-helix domain-containing protein</fullName>
    </submittedName>
</protein>
<dbReference type="Gene3D" id="1.10.260.40">
    <property type="entry name" value="lambda repressor-like DNA-binding domains"/>
    <property type="match status" value="1"/>
</dbReference>
<reference evidence="4 5" key="1">
    <citation type="submission" date="2016-11" db="EMBL/GenBank/DDBJ databases">
        <authorList>
            <person name="Jaros S."/>
            <person name="Januszkiewicz K."/>
            <person name="Wedrychowicz H."/>
        </authorList>
    </citation>
    <scope>NUCLEOTIDE SEQUENCE [LARGE SCALE GENOMIC DNA]</scope>
    <source>
        <strain evidence="4 5">DSM 21864</strain>
    </source>
</reference>
<evidence type="ECO:0000259" key="3">
    <source>
        <dbReference type="PROSITE" id="PS50943"/>
    </source>
</evidence>
<evidence type="ECO:0000256" key="2">
    <source>
        <dbReference type="SAM" id="Phobius"/>
    </source>
</evidence>
<dbReference type="RefSeq" id="WP_073007328.1">
    <property type="nucleotide sequence ID" value="NZ_FQZO01000004.1"/>
</dbReference>
<evidence type="ECO:0000313" key="5">
    <source>
        <dbReference type="Proteomes" id="UP000184080"/>
    </source>
</evidence>
<name>A0A1M6I385_9CLOT</name>
<gene>
    <name evidence="4" type="ORF">SAMN05444401_2618</name>
</gene>
<evidence type="ECO:0000313" key="4">
    <source>
        <dbReference type="EMBL" id="SHJ28937.1"/>
    </source>
</evidence>
<keyword evidence="2" id="KW-0812">Transmembrane</keyword>
<dbReference type="PANTHER" id="PTHR46558:SF13">
    <property type="entry name" value="HTH-TYPE TRANSCRIPTIONAL REGULATOR IMMR"/>
    <property type="match status" value="1"/>
</dbReference>
<dbReference type="CDD" id="cd00093">
    <property type="entry name" value="HTH_XRE"/>
    <property type="match status" value="1"/>
</dbReference>
<feature type="transmembrane region" description="Helical" evidence="2">
    <location>
        <begin position="91"/>
        <end position="112"/>
    </location>
</feature>
<keyword evidence="5" id="KW-1185">Reference proteome</keyword>
<keyword evidence="1" id="KW-0238">DNA-binding</keyword>
<feature type="domain" description="HTH cro/C1-type" evidence="3">
    <location>
        <begin position="7"/>
        <end position="61"/>
    </location>
</feature>
<feature type="transmembrane region" description="Helical" evidence="2">
    <location>
        <begin position="155"/>
        <end position="175"/>
    </location>
</feature>
<sequence length="185" mass="21242">MNFGEKLQFLRKSKGMSQEHLASQITVSRQAISKWELGESMPDTDNVIQLSNFFEVSIDYLLKDDIKSDTSIPTVKENSTLIKMNNRDKRLLVSGIVLSGIGVFGNLFLLVLSRTKKVPVVKSRIMPDGTKMYYGGSDVLDYSFWPFISQYKLQVFFWMFLILFALGIALFLIRIMKHGEKVKER</sequence>